<evidence type="ECO:0000313" key="1">
    <source>
        <dbReference type="EMBL" id="KAH3699699.1"/>
    </source>
</evidence>
<evidence type="ECO:0000313" key="2">
    <source>
        <dbReference type="Proteomes" id="UP000828390"/>
    </source>
</evidence>
<reference evidence="1" key="1">
    <citation type="journal article" date="2019" name="bioRxiv">
        <title>The Genome of the Zebra Mussel, Dreissena polymorpha: A Resource for Invasive Species Research.</title>
        <authorList>
            <person name="McCartney M.A."/>
            <person name="Auch B."/>
            <person name="Kono T."/>
            <person name="Mallez S."/>
            <person name="Zhang Y."/>
            <person name="Obille A."/>
            <person name="Becker A."/>
            <person name="Abrahante J.E."/>
            <person name="Garbe J."/>
            <person name="Badalamenti J.P."/>
            <person name="Herman A."/>
            <person name="Mangelson H."/>
            <person name="Liachko I."/>
            <person name="Sullivan S."/>
            <person name="Sone E.D."/>
            <person name="Koren S."/>
            <person name="Silverstein K.A.T."/>
            <person name="Beckman K.B."/>
            <person name="Gohl D.M."/>
        </authorList>
    </citation>
    <scope>NUCLEOTIDE SEQUENCE</scope>
    <source>
        <strain evidence="1">Duluth1</strain>
        <tissue evidence="1">Whole animal</tissue>
    </source>
</reference>
<organism evidence="1 2">
    <name type="scientific">Dreissena polymorpha</name>
    <name type="common">Zebra mussel</name>
    <name type="synonym">Mytilus polymorpha</name>
    <dbReference type="NCBI Taxonomy" id="45954"/>
    <lineage>
        <taxon>Eukaryota</taxon>
        <taxon>Metazoa</taxon>
        <taxon>Spiralia</taxon>
        <taxon>Lophotrochozoa</taxon>
        <taxon>Mollusca</taxon>
        <taxon>Bivalvia</taxon>
        <taxon>Autobranchia</taxon>
        <taxon>Heteroconchia</taxon>
        <taxon>Euheterodonta</taxon>
        <taxon>Imparidentia</taxon>
        <taxon>Neoheterodontei</taxon>
        <taxon>Myida</taxon>
        <taxon>Dreissenoidea</taxon>
        <taxon>Dreissenidae</taxon>
        <taxon>Dreissena</taxon>
    </lineage>
</organism>
<sequence>MECRIGALPTKPKVVEVQSPVEQSPSSSSSSLIPFVTIGNTSPVSILRETKSERRIRKLEDEVKYMRRKICKLEEKDQDTIVIKKFDLDTGKKVDLIT</sequence>
<reference evidence="1" key="2">
    <citation type="submission" date="2020-11" db="EMBL/GenBank/DDBJ databases">
        <authorList>
            <person name="McCartney M.A."/>
            <person name="Auch B."/>
            <person name="Kono T."/>
            <person name="Mallez S."/>
            <person name="Becker A."/>
            <person name="Gohl D.M."/>
            <person name="Silverstein K.A.T."/>
            <person name="Koren S."/>
            <person name="Bechman K.B."/>
            <person name="Herman A."/>
            <person name="Abrahante J.E."/>
            <person name="Garbe J."/>
        </authorList>
    </citation>
    <scope>NUCLEOTIDE SEQUENCE</scope>
    <source>
        <strain evidence="1">Duluth1</strain>
        <tissue evidence="1">Whole animal</tissue>
    </source>
</reference>
<comment type="caution">
    <text evidence="1">The sequence shown here is derived from an EMBL/GenBank/DDBJ whole genome shotgun (WGS) entry which is preliminary data.</text>
</comment>
<accession>A0A9D3YJ21</accession>
<dbReference type="EMBL" id="JAIWYP010000015">
    <property type="protein sequence ID" value="KAH3699699.1"/>
    <property type="molecule type" value="Genomic_DNA"/>
</dbReference>
<gene>
    <name evidence="1" type="ORF">DPMN_074659</name>
</gene>
<dbReference type="AlphaFoldDB" id="A0A9D3YJ21"/>
<dbReference type="Proteomes" id="UP000828390">
    <property type="component" value="Unassembled WGS sequence"/>
</dbReference>
<keyword evidence="2" id="KW-1185">Reference proteome</keyword>
<name>A0A9D3YJ21_DREPO</name>
<protein>
    <submittedName>
        <fullName evidence="1">Uncharacterized protein</fullName>
    </submittedName>
</protein>
<proteinExistence type="predicted"/>